<evidence type="ECO:0000313" key="5">
    <source>
        <dbReference type="EMBL" id="MDP4574378.1"/>
    </source>
</evidence>
<dbReference type="Proteomes" id="UP001240639">
    <property type="component" value="Unassembled WGS sequence"/>
</dbReference>
<name>A0ABT9HMK6_9SPHN</name>
<accession>A0ABT9HMK6</accession>
<dbReference type="InterPro" id="IPR002104">
    <property type="entry name" value="Integrase_catalytic"/>
</dbReference>
<dbReference type="SUPFAM" id="SSF56349">
    <property type="entry name" value="DNA breaking-rejoining enzymes"/>
    <property type="match status" value="1"/>
</dbReference>
<keyword evidence="2" id="KW-0233">DNA recombination</keyword>
<organism evidence="5 6">
    <name type="scientific">Qipengyuania profundimaris</name>
    <dbReference type="NCBI Taxonomy" id="3067652"/>
    <lineage>
        <taxon>Bacteria</taxon>
        <taxon>Pseudomonadati</taxon>
        <taxon>Pseudomonadota</taxon>
        <taxon>Alphaproteobacteria</taxon>
        <taxon>Sphingomonadales</taxon>
        <taxon>Erythrobacteraceae</taxon>
        <taxon>Qipengyuania</taxon>
    </lineage>
</organism>
<gene>
    <name evidence="5" type="ORF">Q9K02_04400</name>
</gene>
<protein>
    <submittedName>
        <fullName evidence="5">Tyrosine-type recombinase/integrase</fullName>
    </submittedName>
</protein>
<feature type="domain" description="Tyr recombinase" evidence="4">
    <location>
        <begin position="220"/>
        <end position="391"/>
    </location>
</feature>
<proteinExistence type="predicted"/>
<dbReference type="EMBL" id="JAVAIM010000001">
    <property type="protein sequence ID" value="MDP4574378.1"/>
    <property type="molecule type" value="Genomic_DNA"/>
</dbReference>
<evidence type="ECO:0000256" key="2">
    <source>
        <dbReference type="ARBA" id="ARBA00023172"/>
    </source>
</evidence>
<dbReference type="InterPro" id="IPR013762">
    <property type="entry name" value="Integrase-like_cat_sf"/>
</dbReference>
<evidence type="ECO:0000259" key="4">
    <source>
        <dbReference type="PROSITE" id="PS51898"/>
    </source>
</evidence>
<sequence length="395" mass="43803">MDGATQMTDLSKLGHREALRPRKGDEPHWQRLRPGCFLGYRPAMAGGAGNWLVRVYEPEKRKYVRKALGSYPASARNEVFAAAKKDAEAWAAEVDCGGALPSDIVTVKDACEAYLKVKPGTIAAGVFRRHVYDDPISSQKLDKLRRHHLEAWRARLEAAPALLSRSKKGPAVTKVRAPSTINRDMVPVRAALNRVLPHGRPNSDAAWQEALRPIQGADSRRTTYLNRDERELLINAMPEDAGRFFKAMCVLPLRPGAVASLNTGDFEPRTRTLMVLKDKAKPKRQITVPPSISDYLAEQVEGKRADEAIFTRSDGARWTKDKWKHPIKNAASIVDLSEEITAYTLRHSAITDLVIAGVPLMIIAQISGTSVTVIEKHYAHLIRKVAEDALDGLVF</sequence>
<keyword evidence="1" id="KW-0229">DNA integration</keyword>
<reference evidence="5 6" key="1">
    <citation type="submission" date="2023-08" db="EMBL/GenBank/DDBJ databases">
        <title>genomic of G39.</title>
        <authorList>
            <person name="Wang Y."/>
        </authorList>
    </citation>
    <scope>NUCLEOTIDE SEQUENCE [LARGE SCALE GENOMIC DNA]</scope>
    <source>
        <strain evidence="5 6">G39</strain>
    </source>
</reference>
<feature type="compositionally biased region" description="Basic and acidic residues" evidence="3">
    <location>
        <begin position="12"/>
        <end position="27"/>
    </location>
</feature>
<dbReference type="Pfam" id="PF00589">
    <property type="entry name" value="Phage_integrase"/>
    <property type="match status" value="1"/>
</dbReference>
<keyword evidence="6" id="KW-1185">Reference proteome</keyword>
<evidence type="ECO:0000313" key="6">
    <source>
        <dbReference type="Proteomes" id="UP001240639"/>
    </source>
</evidence>
<evidence type="ECO:0000256" key="1">
    <source>
        <dbReference type="ARBA" id="ARBA00022908"/>
    </source>
</evidence>
<dbReference type="InterPro" id="IPR050090">
    <property type="entry name" value="Tyrosine_recombinase_XerCD"/>
</dbReference>
<dbReference type="InterPro" id="IPR011010">
    <property type="entry name" value="DNA_brk_join_enz"/>
</dbReference>
<dbReference type="RefSeq" id="WP_305931795.1">
    <property type="nucleotide sequence ID" value="NZ_JAVAIM010000001.1"/>
</dbReference>
<dbReference type="PROSITE" id="PS51898">
    <property type="entry name" value="TYR_RECOMBINASE"/>
    <property type="match status" value="1"/>
</dbReference>
<dbReference type="PANTHER" id="PTHR30349:SF88">
    <property type="entry name" value="BLL1584 PROTEIN"/>
    <property type="match status" value="1"/>
</dbReference>
<comment type="caution">
    <text evidence="5">The sequence shown here is derived from an EMBL/GenBank/DDBJ whole genome shotgun (WGS) entry which is preliminary data.</text>
</comment>
<dbReference type="Gene3D" id="1.10.443.10">
    <property type="entry name" value="Intergrase catalytic core"/>
    <property type="match status" value="1"/>
</dbReference>
<evidence type="ECO:0000256" key="3">
    <source>
        <dbReference type="SAM" id="MobiDB-lite"/>
    </source>
</evidence>
<feature type="region of interest" description="Disordered" evidence="3">
    <location>
        <begin position="1"/>
        <end position="27"/>
    </location>
</feature>
<dbReference type="PANTHER" id="PTHR30349">
    <property type="entry name" value="PHAGE INTEGRASE-RELATED"/>
    <property type="match status" value="1"/>
</dbReference>